<dbReference type="AlphaFoldDB" id="A0A517RCA3"/>
<dbReference type="RefSeq" id="WP_145213226.1">
    <property type="nucleotide sequence ID" value="NZ_CP036269.1"/>
</dbReference>
<dbReference type="KEGG" id="gaz:Pan241w_15820"/>
<dbReference type="EMBL" id="CP036269">
    <property type="protein sequence ID" value="QDT41519.1"/>
    <property type="molecule type" value="Genomic_DNA"/>
</dbReference>
<keyword evidence="1" id="KW-1133">Transmembrane helix</keyword>
<gene>
    <name evidence="3" type="ORF">Pan241w_15820</name>
</gene>
<keyword evidence="1" id="KW-0812">Transmembrane</keyword>
<dbReference type="InterPro" id="IPR012902">
    <property type="entry name" value="N_methyl_site"/>
</dbReference>
<dbReference type="NCBIfam" id="TIGR02532">
    <property type="entry name" value="IV_pilin_GFxxxE"/>
    <property type="match status" value="1"/>
</dbReference>
<dbReference type="NCBIfam" id="TIGR04294">
    <property type="entry name" value="pre_pil_HX9DG"/>
    <property type="match status" value="1"/>
</dbReference>
<evidence type="ECO:0000313" key="3">
    <source>
        <dbReference type="EMBL" id="QDT41519.1"/>
    </source>
</evidence>
<keyword evidence="1" id="KW-0472">Membrane</keyword>
<dbReference type="PROSITE" id="PS00409">
    <property type="entry name" value="PROKAR_NTER_METHYL"/>
    <property type="match status" value="1"/>
</dbReference>
<dbReference type="SUPFAM" id="SSF54523">
    <property type="entry name" value="Pili subunits"/>
    <property type="match status" value="1"/>
</dbReference>
<dbReference type="PANTHER" id="PTHR30093">
    <property type="entry name" value="GENERAL SECRETION PATHWAY PROTEIN G"/>
    <property type="match status" value="1"/>
</dbReference>
<feature type="transmembrane region" description="Helical" evidence="1">
    <location>
        <begin position="20"/>
        <end position="41"/>
    </location>
</feature>
<name>A0A517RCA3_9PLAN</name>
<dbReference type="InterPro" id="IPR045584">
    <property type="entry name" value="Pilin-like"/>
</dbReference>
<dbReference type="Proteomes" id="UP000317171">
    <property type="component" value="Chromosome"/>
</dbReference>
<sequence length="368" mass="40356">MQHSRFQQQARQKWRRGFTLIELLVVIAIIAILIALLLPAVQQAREAARRSQCKNNLKQYGIALHNHLDTHGSFPPGYLCYDESGNRFKTGGWQHGQNEIGFHWLVMILPFMEQPGLWDQVKVCADNIRGSSTTNPWDHCEYLAPNHIGRERLPAFNSCPSAPTDNSYYSDGSYGLESLAKGNNYAVSWGSGNMLSWESRSTRGAFGCYFTTQDKISIPSGGSGDHFQQDKGSTDSDFVDGMSNTVAVSEVVGTDGFGGSVSVDIRGVWFSPAMGATIFSAYNNPNARVADVLAGCDSSIPTDAYPYLNCTEERSTADVYAAARSYHTGGVNALMADGAVRFISDNIDNAGIWRPLNTIRYGETIGEF</sequence>
<evidence type="ECO:0000259" key="2">
    <source>
        <dbReference type="Pfam" id="PF07596"/>
    </source>
</evidence>
<dbReference type="Pfam" id="PF07596">
    <property type="entry name" value="SBP_bac_10"/>
    <property type="match status" value="1"/>
</dbReference>
<dbReference type="InterPro" id="IPR011453">
    <property type="entry name" value="DUF1559"/>
</dbReference>
<accession>A0A517RCA3</accession>
<dbReference type="Pfam" id="PF07963">
    <property type="entry name" value="N_methyl"/>
    <property type="match status" value="1"/>
</dbReference>
<organism evidence="3 4">
    <name type="scientific">Gimesia alba</name>
    <dbReference type="NCBI Taxonomy" id="2527973"/>
    <lineage>
        <taxon>Bacteria</taxon>
        <taxon>Pseudomonadati</taxon>
        <taxon>Planctomycetota</taxon>
        <taxon>Planctomycetia</taxon>
        <taxon>Planctomycetales</taxon>
        <taxon>Planctomycetaceae</taxon>
        <taxon>Gimesia</taxon>
    </lineage>
</organism>
<protein>
    <submittedName>
        <fullName evidence="3">Putative major pilin subunit</fullName>
    </submittedName>
</protein>
<evidence type="ECO:0000256" key="1">
    <source>
        <dbReference type="SAM" id="Phobius"/>
    </source>
</evidence>
<dbReference type="OrthoDB" id="251754at2"/>
<proteinExistence type="predicted"/>
<dbReference type="InterPro" id="IPR027558">
    <property type="entry name" value="Pre_pil_HX9DG_C"/>
</dbReference>
<reference evidence="3 4" key="1">
    <citation type="submission" date="2019-02" db="EMBL/GenBank/DDBJ databases">
        <title>Deep-cultivation of Planctomycetes and their phenomic and genomic characterization uncovers novel biology.</title>
        <authorList>
            <person name="Wiegand S."/>
            <person name="Jogler M."/>
            <person name="Boedeker C."/>
            <person name="Pinto D."/>
            <person name="Vollmers J."/>
            <person name="Rivas-Marin E."/>
            <person name="Kohn T."/>
            <person name="Peeters S.H."/>
            <person name="Heuer A."/>
            <person name="Rast P."/>
            <person name="Oberbeckmann S."/>
            <person name="Bunk B."/>
            <person name="Jeske O."/>
            <person name="Meyerdierks A."/>
            <person name="Storesund J.E."/>
            <person name="Kallscheuer N."/>
            <person name="Luecker S."/>
            <person name="Lage O.M."/>
            <person name="Pohl T."/>
            <person name="Merkel B.J."/>
            <person name="Hornburger P."/>
            <person name="Mueller R.-W."/>
            <person name="Bruemmer F."/>
            <person name="Labrenz M."/>
            <person name="Spormann A.M."/>
            <person name="Op den Camp H."/>
            <person name="Overmann J."/>
            <person name="Amann R."/>
            <person name="Jetten M.S.M."/>
            <person name="Mascher T."/>
            <person name="Medema M.H."/>
            <person name="Devos D.P."/>
            <person name="Kaster A.-K."/>
            <person name="Ovreas L."/>
            <person name="Rohde M."/>
            <person name="Galperin M.Y."/>
            <person name="Jogler C."/>
        </authorList>
    </citation>
    <scope>NUCLEOTIDE SEQUENCE [LARGE SCALE GENOMIC DNA]</scope>
    <source>
        <strain evidence="3 4">Pan241w</strain>
    </source>
</reference>
<dbReference type="Gene3D" id="3.30.700.10">
    <property type="entry name" value="Glycoprotein, Type 4 Pilin"/>
    <property type="match status" value="1"/>
</dbReference>
<keyword evidence="4" id="KW-1185">Reference proteome</keyword>
<dbReference type="PANTHER" id="PTHR30093:SF2">
    <property type="entry name" value="TYPE II SECRETION SYSTEM PROTEIN H"/>
    <property type="match status" value="1"/>
</dbReference>
<evidence type="ECO:0000313" key="4">
    <source>
        <dbReference type="Proteomes" id="UP000317171"/>
    </source>
</evidence>
<feature type="domain" description="DUF1559" evidence="2">
    <location>
        <begin position="42"/>
        <end position="349"/>
    </location>
</feature>